<evidence type="ECO:0000259" key="2">
    <source>
        <dbReference type="Pfam" id="PF00437"/>
    </source>
</evidence>
<dbReference type="Proteomes" id="UP001597111">
    <property type="component" value="Unassembled WGS sequence"/>
</dbReference>
<feature type="region of interest" description="Disordered" evidence="1">
    <location>
        <begin position="1"/>
        <end position="23"/>
    </location>
</feature>
<dbReference type="Pfam" id="PF00437">
    <property type="entry name" value="T2SSE"/>
    <property type="match status" value="1"/>
</dbReference>
<evidence type="ECO:0000313" key="3">
    <source>
        <dbReference type="EMBL" id="MFD1527277.1"/>
    </source>
</evidence>
<comment type="caution">
    <text evidence="3">The sequence shown here is derived from an EMBL/GenBank/DDBJ whole genome shotgun (WGS) entry which is preliminary data.</text>
</comment>
<keyword evidence="4" id="KW-1185">Reference proteome</keyword>
<protein>
    <submittedName>
        <fullName evidence="3">ATPase, T2SS/T4P/T4SS family</fullName>
    </submittedName>
</protein>
<reference evidence="3 4" key="1">
    <citation type="journal article" date="2019" name="Int. J. Syst. Evol. Microbiol.">
        <title>The Global Catalogue of Microorganisms (GCM) 10K type strain sequencing project: providing services to taxonomists for standard genome sequencing and annotation.</title>
        <authorList>
            <consortium name="The Broad Institute Genomics Platform"/>
            <consortium name="The Broad Institute Genome Sequencing Center for Infectious Disease"/>
            <person name="Wu L."/>
            <person name="Ma J."/>
        </authorList>
    </citation>
    <scope>NUCLEOTIDE SEQUENCE [LARGE SCALE GENOMIC DNA]</scope>
    <source>
        <strain evidence="3 4">CGMCC 1.12285</strain>
    </source>
</reference>
<dbReference type="RefSeq" id="WP_379818874.1">
    <property type="nucleotide sequence ID" value="NZ_JBHUDH010000174.1"/>
</dbReference>
<dbReference type="InterPro" id="IPR001482">
    <property type="entry name" value="T2SS/T4SS_dom"/>
</dbReference>
<feature type="non-terminal residue" evidence="3">
    <location>
        <position position="1"/>
    </location>
</feature>
<name>A0ABD6B9E7_9EURY</name>
<feature type="region of interest" description="Disordered" evidence="1">
    <location>
        <begin position="176"/>
        <end position="198"/>
    </location>
</feature>
<dbReference type="Gene3D" id="3.40.50.300">
    <property type="entry name" value="P-loop containing nucleotide triphosphate hydrolases"/>
    <property type="match status" value="1"/>
</dbReference>
<gene>
    <name evidence="3" type="ORF">ACFR9S_13410</name>
</gene>
<evidence type="ECO:0000313" key="4">
    <source>
        <dbReference type="Proteomes" id="UP001597111"/>
    </source>
</evidence>
<accession>A0ABD6B9E7</accession>
<dbReference type="InterPro" id="IPR027417">
    <property type="entry name" value="P-loop_NTPase"/>
</dbReference>
<dbReference type="EMBL" id="JBHUDH010000174">
    <property type="protein sequence ID" value="MFD1527277.1"/>
    <property type="molecule type" value="Genomic_DNA"/>
</dbReference>
<dbReference type="AlphaFoldDB" id="A0ABD6B9E7"/>
<feature type="domain" description="Bacterial type II secretion system protein E" evidence="2">
    <location>
        <begin position="12"/>
        <end position="90"/>
    </location>
</feature>
<sequence>DVQSLRVARGDDDSAETSPESALRTALRLGEGALIVGEVRGEEASTLYEAMRVGAASGTVLGTVHGDCADAVRTRMTEDLGVSESAFAATGFVLTVADTERGRRAVAIEEVESVAGGTELRPLFALDDGDLEPTGRLDRGESSLLADLAAPGEGYGETLTALNARADHLRSLAADGVTRPAAIRAEEDDRPDASEEPW</sequence>
<feature type="compositionally biased region" description="Basic and acidic residues" evidence="1">
    <location>
        <begin position="184"/>
        <end position="198"/>
    </location>
</feature>
<proteinExistence type="predicted"/>
<evidence type="ECO:0000256" key="1">
    <source>
        <dbReference type="SAM" id="MobiDB-lite"/>
    </source>
</evidence>
<organism evidence="3 4">
    <name type="scientific">Halolamina salina</name>
    <dbReference type="NCBI Taxonomy" id="1220023"/>
    <lineage>
        <taxon>Archaea</taxon>
        <taxon>Methanobacteriati</taxon>
        <taxon>Methanobacteriota</taxon>
        <taxon>Stenosarchaea group</taxon>
        <taxon>Halobacteria</taxon>
        <taxon>Halobacteriales</taxon>
        <taxon>Haloferacaceae</taxon>
    </lineage>
</organism>